<dbReference type="AlphaFoldDB" id="A0A9P9ISF3"/>
<accession>A0A9P9ISF3</accession>
<proteinExistence type="predicted"/>
<dbReference type="EMBL" id="JAGMWT010000004">
    <property type="protein sequence ID" value="KAH7130726.1"/>
    <property type="molecule type" value="Genomic_DNA"/>
</dbReference>
<evidence type="ECO:0000313" key="3">
    <source>
        <dbReference type="Proteomes" id="UP000700596"/>
    </source>
</evidence>
<gene>
    <name evidence="2" type="ORF">B0J11DRAFT_504485</name>
</gene>
<dbReference type="Proteomes" id="UP000700596">
    <property type="component" value="Unassembled WGS sequence"/>
</dbReference>
<evidence type="ECO:0000256" key="1">
    <source>
        <dbReference type="SAM" id="MobiDB-lite"/>
    </source>
</evidence>
<dbReference type="OrthoDB" id="4497196at2759"/>
<comment type="caution">
    <text evidence="2">The sequence shown here is derived from an EMBL/GenBank/DDBJ whole genome shotgun (WGS) entry which is preliminary data.</text>
</comment>
<name>A0A9P9ISF3_9PLEO</name>
<reference evidence="2" key="1">
    <citation type="journal article" date="2021" name="Nat. Commun.">
        <title>Genetic determinants of endophytism in the Arabidopsis root mycobiome.</title>
        <authorList>
            <person name="Mesny F."/>
            <person name="Miyauchi S."/>
            <person name="Thiergart T."/>
            <person name="Pickel B."/>
            <person name="Atanasova L."/>
            <person name="Karlsson M."/>
            <person name="Huettel B."/>
            <person name="Barry K.W."/>
            <person name="Haridas S."/>
            <person name="Chen C."/>
            <person name="Bauer D."/>
            <person name="Andreopoulos W."/>
            <person name="Pangilinan J."/>
            <person name="LaButti K."/>
            <person name="Riley R."/>
            <person name="Lipzen A."/>
            <person name="Clum A."/>
            <person name="Drula E."/>
            <person name="Henrissat B."/>
            <person name="Kohler A."/>
            <person name="Grigoriev I.V."/>
            <person name="Martin F.M."/>
            <person name="Hacquard S."/>
        </authorList>
    </citation>
    <scope>NUCLEOTIDE SEQUENCE</scope>
    <source>
        <strain evidence="2">MPI-CAGE-CH-0243</strain>
    </source>
</reference>
<protein>
    <submittedName>
        <fullName evidence="2">Uncharacterized protein</fullName>
    </submittedName>
</protein>
<evidence type="ECO:0000313" key="2">
    <source>
        <dbReference type="EMBL" id="KAH7130726.1"/>
    </source>
</evidence>
<keyword evidence="3" id="KW-1185">Reference proteome</keyword>
<sequence>MCNWCSYYGQKHPNCPDDVELPSRPVDYNTPSSSRVSIPPVRTSTNSGRNSQRSTGSSVLTNISTSTGISLQLVASVQSLVTKLNRDLTDSRSDTNDLENWNLIAQVVGHWDRSQWTEEVNGAYEQYKASAHMLGNYHRDFLACGRSSIHTRADAVGHAYNWAEAAVTCAQQRIAFMQKYGYAYSSPDSVRTHIIEIQNVIASAQNAITEIRRNKAYYQVVASSAISILFLHY</sequence>
<feature type="compositionally biased region" description="Polar residues" evidence="1">
    <location>
        <begin position="45"/>
        <end position="59"/>
    </location>
</feature>
<organism evidence="2 3">
    <name type="scientific">Dendryphion nanum</name>
    <dbReference type="NCBI Taxonomy" id="256645"/>
    <lineage>
        <taxon>Eukaryota</taxon>
        <taxon>Fungi</taxon>
        <taxon>Dikarya</taxon>
        <taxon>Ascomycota</taxon>
        <taxon>Pezizomycotina</taxon>
        <taxon>Dothideomycetes</taxon>
        <taxon>Pleosporomycetidae</taxon>
        <taxon>Pleosporales</taxon>
        <taxon>Torulaceae</taxon>
        <taxon>Dendryphion</taxon>
    </lineage>
</organism>
<feature type="compositionally biased region" description="Low complexity" evidence="1">
    <location>
        <begin position="30"/>
        <end position="44"/>
    </location>
</feature>
<feature type="region of interest" description="Disordered" evidence="1">
    <location>
        <begin position="16"/>
        <end position="59"/>
    </location>
</feature>